<gene>
    <name evidence="1" type="ORF">CGC48_05135</name>
</gene>
<dbReference type="AlphaFoldDB" id="A0A250E5A0"/>
<protein>
    <submittedName>
        <fullName evidence="1">Uncharacterized protein</fullName>
    </submittedName>
</protein>
<dbReference type="RefSeq" id="WP_098028721.1">
    <property type="nucleotide sequence ID" value="NZ_CP022378.1"/>
</dbReference>
<evidence type="ECO:0000313" key="1">
    <source>
        <dbReference type="EMBL" id="ATA68069.1"/>
    </source>
</evidence>
<proteinExistence type="predicted"/>
<dbReference type="EMBL" id="CP022378">
    <property type="protein sequence ID" value="ATA68069.1"/>
    <property type="molecule type" value="Genomic_DNA"/>
</dbReference>
<evidence type="ECO:0000313" key="2">
    <source>
        <dbReference type="Proteomes" id="UP000242855"/>
    </source>
</evidence>
<dbReference type="Proteomes" id="UP000242855">
    <property type="component" value="Chromosome"/>
</dbReference>
<dbReference type="InterPro" id="IPR038314">
    <property type="entry name" value="T6SS_sf"/>
</dbReference>
<organism evidence="1 2">
    <name type="scientific">Capnocytophaga cynodegmi</name>
    <dbReference type="NCBI Taxonomy" id="28189"/>
    <lineage>
        <taxon>Bacteria</taxon>
        <taxon>Pseudomonadati</taxon>
        <taxon>Bacteroidota</taxon>
        <taxon>Flavobacteriia</taxon>
        <taxon>Flavobacteriales</taxon>
        <taxon>Flavobacteriaceae</taxon>
        <taxon>Capnocytophaga</taxon>
    </lineage>
</organism>
<reference evidence="1 2" key="1">
    <citation type="journal article" date="2017" name="Genome Announc.">
        <title>Twelve Complete Reference Genomes of Clinical Isolates in the Capnocytophaga Genus.</title>
        <authorList>
            <person name="Villarma A."/>
            <person name="Gulvik C.A."/>
            <person name="Rowe L.A."/>
            <person name="Sheth M."/>
            <person name="Juieng P."/>
            <person name="Nicholson A.C."/>
            <person name="Loparev V.N."/>
            <person name="McQuiston J.R."/>
        </authorList>
    </citation>
    <scope>NUCLEOTIDE SEQUENCE [LARGE SCALE GENOMIC DNA]</scope>
    <source>
        <strain evidence="1 2">G7591</strain>
    </source>
</reference>
<dbReference type="KEGG" id="ccyn:CGC48_05135"/>
<sequence length="126" mass="15071">MGIKIKILSLVFFITNIIFAQNTVKELKRYALYNCIVHNYHLVDSLCDTHDYTSSHIFEAKQISNELMDEVRNFTIENTKEFYKDPPPALPYDEKANYICYLCADFYESKKLHRFIKKLIDKYKRK</sequence>
<name>A0A250E5A0_9FLAO</name>
<accession>A0A250E5A0</accession>
<dbReference type="GeneID" id="96781178"/>
<dbReference type="Gene3D" id="1.20.120.1620">
    <property type="match status" value="1"/>
</dbReference>